<feature type="compositionally biased region" description="Basic and acidic residues" evidence="8">
    <location>
        <begin position="716"/>
        <end position="728"/>
    </location>
</feature>
<keyword evidence="7 9" id="KW-1133">Transmembrane helix</keyword>
<organism evidence="11 12">
    <name type="scientific">Streptomyces olivaceiscleroticus</name>
    <dbReference type="NCBI Taxonomy" id="68245"/>
    <lineage>
        <taxon>Bacteria</taxon>
        <taxon>Bacillati</taxon>
        <taxon>Actinomycetota</taxon>
        <taxon>Actinomycetes</taxon>
        <taxon>Kitasatosporales</taxon>
        <taxon>Streptomycetaceae</taxon>
        <taxon>Streptomyces</taxon>
    </lineage>
</organism>
<evidence type="ECO:0000256" key="2">
    <source>
        <dbReference type="ARBA" id="ARBA00012438"/>
    </source>
</evidence>
<evidence type="ECO:0000256" key="4">
    <source>
        <dbReference type="ARBA" id="ARBA00022679"/>
    </source>
</evidence>
<feature type="transmembrane region" description="Helical" evidence="9">
    <location>
        <begin position="36"/>
        <end position="59"/>
    </location>
</feature>
<dbReference type="InterPro" id="IPR005467">
    <property type="entry name" value="His_kinase_dom"/>
</dbReference>
<dbReference type="Proteomes" id="UP001500909">
    <property type="component" value="Unassembled WGS sequence"/>
</dbReference>
<evidence type="ECO:0000256" key="9">
    <source>
        <dbReference type="SAM" id="Phobius"/>
    </source>
</evidence>
<dbReference type="SMART" id="SM00387">
    <property type="entry name" value="HATPase_c"/>
    <property type="match status" value="1"/>
</dbReference>
<evidence type="ECO:0000256" key="7">
    <source>
        <dbReference type="ARBA" id="ARBA00022989"/>
    </source>
</evidence>
<dbReference type="PROSITE" id="PS50109">
    <property type="entry name" value="HIS_KIN"/>
    <property type="match status" value="1"/>
</dbReference>
<dbReference type="RefSeq" id="WP_346099438.1">
    <property type="nucleotide sequence ID" value="NZ_BAAABY010000054.1"/>
</dbReference>
<gene>
    <name evidence="11" type="ORF">GCM10010361_69240</name>
</gene>
<dbReference type="InterPro" id="IPR036890">
    <property type="entry name" value="HATPase_C_sf"/>
</dbReference>
<evidence type="ECO:0000256" key="8">
    <source>
        <dbReference type="SAM" id="MobiDB-lite"/>
    </source>
</evidence>
<dbReference type="EMBL" id="BAAABY010000054">
    <property type="protein sequence ID" value="GAA0494107.1"/>
    <property type="molecule type" value="Genomic_DNA"/>
</dbReference>
<keyword evidence="12" id="KW-1185">Reference proteome</keyword>
<comment type="catalytic activity">
    <reaction evidence="1">
        <text>ATP + protein L-histidine = ADP + protein N-phospho-L-histidine.</text>
        <dbReference type="EC" id="2.7.13.3"/>
    </reaction>
</comment>
<keyword evidence="4" id="KW-0808">Transferase</keyword>
<dbReference type="Pfam" id="PF08376">
    <property type="entry name" value="NIT"/>
    <property type="match status" value="1"/>
</dbReference>
<feature type="domain" description="Histidine kinase" evidence="10">
    <location>
        <begin position="544"/>
        <end position="649"/>
    </location>
</feature>
<feature type="region of interest" description="Disordered" evidence="8">
    <location>
        <begin position="377"/>
        <end position="405"/>
    </location>
</feature>
<protein>
    <recommendedName>
        <fullName evidence="2">histidine kinase</fullName>
        <ecNumber evidence="2">2.7.13.3</ecNumber>
    </recommendedName>
</protein>
<dbReference type="Pfam" id="PF02518">
    <property type="entry name" value="HATPase_c"/>
    <property type="match status" value="1"/>
</dbReference>
<evidence type="ECO:0000256" key="5">
    <source>
        <dbReference type="ARBA" id="ARBA00022692"/>
    </source>
</evidence>
<feature type="transmembrane region" description="Helical" evidence="9">
    <location>
        <begin position="324"/>
        <end position="351"/>
    </location>
</feature>
<sequence>MGHLDDATLGRLPNGRGALAGRGGRALRPRTVHARLVCLLMVPLVALVALLGTVTAGALRNASVAQQAQHIDDEIRTPLHHVVRALQEERRAAVAYLAAPTRAREDAFARRAGETARAAARLRGDDRHRAAESAELPGRAADRLTALATELDALTKERRQTTERFLTWQQVHRRYTSAVASALTFDATLSGASGTLPPTPLDRARELLAQEDAVLTAADLTGTLGKGEQRSFTGTVAARRLMARLATEGLTHDAAAAWRTIARGRAYTDVGTMENAVSAATSGRDAARAAPNDRWRPSYEALRRGLSDFERDVAPGAARHHGPYVYGVPAFTGAAIGLGFVALVLSSIVFVRIARGLTGELTALRDEALDMARRELPETLREPHPGRQDDAPQEADDDSRRAPAADEITQVRAALESVRRAARDAAVERAELADGLNGVFVNLARRNQVLLHRQLALLDSMERRSQEPAELGDLFRLDHLTTRMRRHAESLIILSGAAPGRAWRSPVPLTDVVRAAVSEIEDYARIEVRRLPTGAVPGNVVADLTHLLAELIENAAQFSPPHTKVRVHGEQVGIGHVLEIEDRGLGMAEEELAEANQRIAQTEATAPPDGERLGLFVVSRLASRYDVRVVLRPSVYGGTTAVVLLPDALVREARPPARTTFDPGPALDVPLERVRAHVGRRADRALEPPPNEAAASPPAGSDGLPRRIRQHSLTARLREPPPAERDTLPEESPAVSPEQARTRMTAYREGWARGSRKGEP</sequence>
<accession>A0ABN1BBC1</accession>
<comment type="caution">
    <text evidence="11">The sequence shown here is derived from an EMBL/GenBank/DDBJ whole genome shotgun (WGS) entry which is preliminary data.</text>
</comment>
<dbReference type="PANTHER" id="PTHR45436:SF5">
    <property type="entry name" value="SENSOR HISTIDINE KINASE TRCS"/>
    <property type="match status" value="1"/>
</dbReference>
<dbReference type="InterPro" id="IPR013587">
    <property type="entry name" value="Nitrate/nitrite_sensing"/>
</dbReference>
<dbReference type="Gene3D" id="3.30.565.10">
    <property type="entry name" value="Histidine kinase-like ATPase, C-terminal domain"/>
    <property type="match status" value="1"/>
</dbReference>
<dbReference type="PANTHER" id="PTHR45436">
    <property type="entry name" value="SENSOR HISTIDINE KINASE YKOH"/>
    <property type="match status" value="1"/>
</dbReference>
<dbReference type="InterPro" id="IPR050428">
    <property type="entry name" value="TCS_sensor_his_kinase"/>
</dbReference>
<proteinExistence type="predicted"/>
<keyword evidence="5 9" id="KW-0812">Transmembrane</keyword>
<feature type="compositionally biased region" description="Basic and acidic residues" evidence="8">
    <location>
        <begin position="377"/>
        <end position="390"/>
    </location>
</feature>
<dbReference type="EC" id="2.7.13.3" evidence="2"/>
<evidence type="ECO:0000259" key="10">
    <source>
        <dbReference type="PROSITE" id="PS50109"/>
    </source>
</evidence>
<keyword evidence="3" id="KW-0597">Phosphoprotein</keyword>
<feature type="region of interest" description="Disordered" evidence="8">
    <location>
        <begin position="680"/>
        <end position="760"/>
    </location>
</feature>
<keyword evidence="6" id="KW-0418">Kinase</keyword>
<reference evidence="11 12" key="1">
    <citation type="journal article" date="2019" name="Int. J. Syst. Evol. Microbiol.">
        <title>The Global Catalogue of Microorganisms (GCM) 10K type strain sequencing project: providing services to taxonomists for standard genome sequencing and annotation.</title>
        <authorList>
            <consortium name="The Broad Institute Genomics Platform"/>
            <consortium name="The Broad Institute Genome Sequencing Center for Infectious Disease"/>
            <person name="Wu L."/>
            <person name="Ma J."/>
        </authorList>
    </citation>
    <scope>NUCLEOTIDE SEQUENCE [LARGE SCALE GENOMIC DNA]</scope>
    <source>
        <strain evidence="11 12">JCM 4805</strain>
    </source>
</reference>
<evidence type="ECO:0000256" key="6">
    <source>
        <dbReference type="ARBA" id="ARBA00022777"/>
    </source>
</evidence>
<evidence type="ECO:0000256" key="1">
    <source>
        <dbReference type="ARBA" id="ARBA00000085"/>
    </source>
</evidence>
<keyword evidence="9" id="KW-0472">Membrane</keyword>
<name>A0ABN1BBC1_9ACTN</name>
<evidence type="ECO:0000256" key="3">
    <source>
        <dbReference type="ARBA" id="ARBA00022553"/>
    </source>
</evidence>
<evidence type="ECO:0000313" key="11">
    <source>
        <dbReference type="EMBL" id="GAA0494107.1"/>
    </source>
</evidence>
<dbReference type="InterPro" id="IPR003594">
    <property type="entry name" value="HATPase_dom"/>
</dbReference>
<evidence type="ECO:0000313" key="12">
    <source>
        <dbReference type="Proteomes" id="UP001500909"/>
    </source>
</evidence>
<dbReference type="SUPFAM" id="SSF55874">
    <property type="entry name" value="ATPase domain of HSP90 chaperone/DNA topoisomerase II/histidine kinase"/>
    <property type="match status" value="1"/>
</dbReference>